<accession>A0A239KP54</accession>
<gene>
    <name evidence="1" type="ORF">SAMN05444352_1287</name>
</gene>
<proteinExistence type="predicted"/>
<reference evidence="2" key="1">
    <citation type="submission" date="2017-06" db="EMBL/GenBank/DDBJ databases">
        <authorList>
            <person name="Varghese N."/>
            <person name="Submissions S."/>
        </authorList>
    </citation>
    <scope>NUCLEOTIDE SEQUENCE [LARGE SCALE GENOMIC DNA]</scope>
    <source>
        <strain evidence="2">DSM 22348</strain>
    </source>
</reference>
<sequence>MKTRSLLAYCVPLLILVSVVLTVLLSVPAEPLSVKACRQLPGCVAVVPAFQGWPSMR</sequence>
<name>A0A239KP54_9PSED</name>
<dbReference type="EMBL" id="FZOL01000028">
    <property type="protein sequence ID" value="SNT19403.1"/>
    <property type="molecule type" value="Genomic_DNA"/>
</dbReference>
<organism evidence="1 2">
    <name type="scientific">Pseudomonas japonica</name>
    <dbReference type="NCBI Taxonomy" id="256466"/>
    <lineage>
        <taxon>Bacteria</taxon>
        <taxon>Pseudomonadati</taxon>
        <taxon>Pseudomonadota</taxon>
        <taxon>Gammaproteobacteria</taxon>
        <taxon>Pseudomonadales</taxon>
        <taxon>Pseudomonadaceae</taxon>
        <taxon>Pseudomonas</taxon>
    </lineage>
</organism>
<protein>
    <submittedName>
        <fullName evidence="1">Uncharacterized protein</fullName>
    </submittedName>
</protein>
<keyword evidence="2" id="KW-1185">Reference proteome</keyword>
<dbReference type="Proteomes" id="UP000198407">
    <property type="component" value="Unassembled WGS sequence"/>
</dbReference>
<dbReference type="AlphaFoldDB" id="A0A239KP54"/>
<evidence type="ECO:0000313" key="1">
    <source>
        <dbReference type="EMBL" id="SNT19403.1"/>
    </source>
</evidence>
<evidence type="ECO:0000313" key="2">
    <source>
        <dbReference type="Proteomes" id="UP000198407"/>
    </source>
</evidence>
<dbReference type="RefSeq" id="WP_167335886.1">
    <property type="nucleotide sequence ID" value="NZ_FZOL01000028.1"/>
</dbReference>